<reference evidence="1" key="1">
    <citation type="journal article" date="2021" name="PeerJ">
        <title>Extensive microbial diversity within the chicken gut microbiome revealed by metagenomics and culture.</title>
        <authorList>
            <person name="Gilroy R."/>
            <person name="Ravi A."/>
            <person name="Getino M."/>
            <person name="Pursley I."/>
            <person name="Horton D.L."/>
            <person name="Alikhan N.F."/>
            <person name="Baker D."/>
            <person name="Gharbi K."/>
            <person name="Hall N."/>
            <person name="Watson M."/>
            <person name="Adriaenssens E.M."/>
            <person name="Foster-Nyarko E."/>
            <person name="Jarju S."/>
            <person name="Secka A."/>
            <person name="Antonio M."/>
            <person name="Oren A."/>
            <person name="Chaudhuri R.R."/>
            <person name="La Ragione R."/>
            <person name="Hildebrand F."/>
            <person name="Pallen M.J."/>
        </authorList>
    </citation>
    <scope>NUCLEOTIDE SEQUENCE</scope>
    <source>
        <strain evidence="1">ChiGjej1B1-13045</strain>
    </source>
</reference>
<evidence type="ECO:0000313" key="1">
    <source>
        <dbReference type="EMBL" id="HIZ13175.1"/>
    </source>
</evidence>
<name>A0A9D2D9W9_9FIRM</name>
<dbReference type="AlphaFoldDB" id="A0A9D2D9W9"/>
<accession>A0A9D2D9W9</accession>
<proteinExistence type="predicted"/>
<reference evidence="1" key="2">
    <citation type="submission" date="2021-04" db="EMBL/GenBank/DDBJ databases">
        <authorList>
            <person name="Gilroy R."/>
        </authorList>
    </citation>
    <scope>NUCLEOTIDE SEQUENCE</scope>
    <source>
        <strain evidence="1">ChiGjej1B1-13045</strain>
    </source>
</reference>
<sequence length="87" mass="9642">MKKVYEKPYACMEIFEVSDFIAGNCQQDVGFGDYGSAKPCATTSFPGFSGFKVFNDLSVCDWLYDDIPNHDKGCYDIPDGGYGYFGS</sequence>
<dbReference type="Proteomes" id="UP000824017">
    <property type="component" value="Unassembled WGS sequence"/>
</dbReference>
<protein>
    <submittedName>
        <fullName evidence="1">Uncharacterized protein</fullName>
    </submittedName>
</protein>
<organism evidence="1 2">
    <name type="scientific">Candidatus Mediterraneibacter stercorigallinarum</name>
    <dbReference type="NCBI Taxonomy" id="2838686"/>
    <lineage>
        <taxon>Bacteria</taxon>
        <taxon>Bacillati</taxon>
        <taxon>Bacillota</taxon>
        <taxon>Clostridia</taxon>
        <taxon>Lachnospirales</taxon>
        <taxon>Lachnospiraceae</taxon>
        <taxon>Mediterraneibacter</taxon>
    </lineage>
</organism>
<dbReference type="EMBL" id="DXCD01000119">
    <property type="protein sequence ID" value="HIZ13175.1"/>
    <property type="molecule type" value="Genomic_DNA"/>
</dbReference>
<gene>
    <name evidence="1" type="ORF">H9817_04550</name>
</gene>
<evidence type="ECO:0000313" key="2">
    <source>
        <dbReference type="Proteomes" id="UP000824017"/>
    </source>
</evidence>
<comment type="caution">
    <text evidence="1">The sequence shown here is derived from an EMBL/GenBank/DDBJ whole genome shotgun (WGS) entry which is preliminary data.</text>
</comment>